<feature type="binding site" evidence="19">
    <location>
        <position position="190"/>
    </location>
    <ligand>
        <name>Ca(2+)</name>
        <dbReference type="ChEBI" id="CHEBI:29108"/>
        <label>3</label>
    </ligand>
</feature>
<feature type="binding site" evidence="19">
    <location>
        <position position="183"/>
    </location>
    <ligand>
        <name>Zn(2+)</name>
        <dbReference type="ChEBI" id="CHEBI:29105"/>
        <label>1</label>
    </ligand>
</feature>
<keyword evidence="4" id="KW-0165">Cleavage on pair of basic residues</keyword>
<feature type="binding site" evidence="19">
    <location>
        <position position="216"/>
    </location>
    <ligand>
        <name>Ca(2+)</name>
        <dbReference type="ChEBI" id="CHEBI:29108"/>
        <label>3</label>
    </ligand>
</feature>
<name>A0AAW0Q1L3_9GOBI</name>
<feature type="binding site" evidence="19">
    <location>
        <position position="213"/>
    </location>
    <ligand>
        <name>Ca(2+)</name>
        <dbReference type="ChEBI" id="CHEBI:29108"/>
        <label>3</label>
    </ligand>
</feature>
<dbReference type="InterPro" id="IPR021805">
    <property type="entry name" value="Pept_M10A_metallopeptidase_C"/>
</dbReference>
<dbReference type="GO" id="GO:0030574">
    <property type="term" value="P:collagen catabolic process"/>
    <property type="evidence" value="ECO:0007669"/>
    <property type="project" value="TreeGrafter"/>
</dbReference>
<evidence type="ECO:0000256" key="5">
    <source>
        <dbReference type="ARBA" id="ARBA00022692"/>
    </source>
</evidence>
<evidence type="ECO:0000256" key="19">
    <source>
        <dbReference type="PIRSR" id="PIRSR621190-2"/>
    </source>
</evidence>
<dbReference type="InterPro" id="IPR001818">
    <property type="entry name" value="Pept_M10_metallopeptidase"/>
</dbReference>
<keyword evidence="10 18" id="KW-0862">Zinc</keyword>
<feature type="region of interest" description="Disordered" evidence="22">
    <location>
        <begin position="499"/>
        <end position="549"/>
    </location>
</feature>
<feature type="signal peptide" evidence="24">
    <location>
        <begin position="1"/>
        <end position="22"/>
    </location>
</feature>
<evidence type="ECO:0000256" key="22">
    <source>
        <dbReference type="SAM" id="MobiDB-lite"/>
    </source>
</evidence>
<dbReference type="Gene3D" id="3.40.390.10">
    <property type="entry name" value="Collagenase (Catalytic Domain)"/>
    <property type="match status" value="1"/>
</dbReference>
<dbReference type="GO" id="GO:0008270">
    <property type="term" value="F:zinc ion binding"/>
    <property type="evidence" value="ECO:0007669"/>
    <property type="project" value="InterPro"/>
</dbReference>
<dbReference type="FunFam" id="3.40.390.10:FF:000005">
    <property type="entry name" value="Matrix metallopeptidase 16"/>
    <property type="match status" value="1"/>
</dbReference>
<feature type="binding site" evidence="19">
    <location>
        <position position="173"/>
    </location>
    <ligand>
        <name>Ca(2+)</name>
        <dbReference type="ChEBI" id="CHEBI:29108"/>
        <label>2</label>
    </ligand>
</feature>
<protein>
    <recommendedName>
        <fullName evidence="25">Peptidase metallopeptidase domain-containing protein</fullName>
    </recommendedName>
</protein>
<dbReference type="GO" id="GO:0030198">
    <property type="term" value="P:extracellular matrix organization"/>
    <property type="evidence" value="ECO:0007669"/>
    <property type="project" value="TreeGrafter"/>
</dbReference>
<feature type="transmembrane region" description="Helical" evidence="23">
    <location>
        <begin position="570"/>
        <end position="593"/>
    </location>
</feature>
<keyword evidence="16" id="KW-1015">Disulfide bond</keyword>
<evidence type="ECO:0000256" key="10">
    <source>
        <dbReference type="ARBA" id="ARBA00022833"/>
    </source>
</evidence>
<keyword evidence="5 23" id="KW-0812">Transmembrane</keyword>
<sequence>MNLQLNCVIRLLLLALPWEFRAQGATERQINPESWLQQYGYLPPGDLRTHSLRSPNSITSAIASMQRFYGLTVTGTFDTNTIEAMKRPRCGVPDKFGAELKSNLRRKRYAVQGLKWNKNDITFSIQNYTPKVGEHETHEAIRRAFKVWESVTPLRFREIPYSYIRDKVEDFADIMIFFAEGFHGDSSPFDGEGGFLAHAYFPGNGIGGDTHFDAAEPWTIGNRDLLGNDIFLVAVHELGHAMGLEHSNDPSAIMAPFYQWMDTENFQLPDDDRRGIQQLYGAGSGAPHVTPHTPYDPTQPPYNPGKPRFGPNICEGHFDTIAILRGEMFVFKDKWFWRVRNNHVMDGYPMPIGHFWRGLPTHINVAFEREDGKFAFFKGDRYWVFSESILDSGYPKTLTEMGSGLPKDRLDAALFYTPTGQTFYFRGNKYYRFNEQTQSVDDGYPKAVSVWQGVPDNIKAAFMSKDQAYTYFYKANKYWKFNNQMMRVEPGYPKSALRDWMGCPNEDPKTDGGRGGDGHDKDKEREKEKEREDKDRNRDREREREREREETEVIIIEVDEDGGAGSGGGAAAVVVPLFLLVCVIATLAALVFFRRYGTPRRLLYCQRSLLDKV</sequence>
<dbReference type="InterPro" id="IPR002477">
    <property type="entry name" value="Peptidoglycan-bd-like"/>
</dbReference>
<dbReference type="SUPFAM" id="SSF47090">
    <property type="entry name" value="PGBD-like"/>
    <property type="match status" value="1"/>
</dbReference>
<evidence type="ECO:0000256" key="17">
    <source>
        <dbReference type="PIRSR" id="PIRSR001191-1"/>
    </source>
</evidence>
<feature type="active site" evidence="17">
    <location>
        <position position="237"/>
    </location>
</feature>
<evidence type="ECO:0000256" key="13">
    <source>
        <dbReference type="ARBA" id="ARBA00023049"/>
    </source>
</evidence>
<dbReference type="Proteomes" id="UP001460270">
    <property type="component" value="Unassembled WGS sequence"/>
</dbReference>
<feature type="binding site" evidence="18">
    <location>
        <position position="240"/>
    </location>
    <ligand>
        <name>Zn(2+)</name>
        <dbReference type="ChEBI" id="CHEBI:29105"/>
        <label>2</label>
        <note>catalytic</note>
    </ligand>
</feature>
<dbReference type="SUPFAM" id="SSF50923">
    <property type="entry name" value="Hemopexin-like domain"/>
    <property type="match status" value="1"/>
</dbReference>
<evidence type="ECO:0000256" key="18">
    <source>
        <dbReference type="PIRSR" id="PIRSR001191-2"/>
    </source>
</evidence>
<dbReference type="GO" id="GO:0005615">
    <property type="term" value="C:extracellular space"/>
    <property type="evidence" value="ECO:0007669"/>
    <property type="project" value="TreeGrafter"/>
</dbReference>
<dbReference type="Gene3D" id="2.110.10.10">
    <property type="entry name" value="Hemopexin-like domain"/>
    <property type="match status" value="1"/>
</dbReference>
<dbReference type="PROSITE" id="PS51642">
    <property type="entry name" value="HEMOPEXIN_2"/>
    <property type="match status" value="4"/>
</dbReference>
<evidence type="ECO:0000256" key="7">
    <source>
        <dbReference type="ARBA" id="ARBA00022729"/>
    </source>
</evidence>
<feature type="repeat" description="Hemopexin" evidence="21">
    <location>
        <begin position="407"/>
        <end position="454"/>
    </location>
</feature>
<dbReference type="SUPFAM" id="SSF55486">
    <property type="entry name" value="Metalloproteases ('zincins'), catalytic domain"/>
    <property type="match status" value="1"/>
</dbReference>
<comment type="subcellular location">
    <subcellularLocation>
        <location evidence="1">Membrane</location>
        <topology evidence="1">Single-pass type I membrane protein</topology>
    </subcellularLocation>
</comment>
<dbReference type="PRINTS" id="PR00138">
    <property type="entry name" value="MATRIXIN"/>
</dbReference>
<feature type="repeat" description="Hemopexin" evidence="21">
    <location>
        <begin position="311"/>
        <end position="359"/>
    </location>
</feature>
<keyword evidence="9" id="KW-0378">Hydrolase</keyword>
<dbReference type="FunFam" id="2.110.10.10:FF:000001">
    <property type="entry name" value="Matrix metallopeptidase 24"/>
    <property type="match status" value="1"/>
</dbReference>
<organism evidence="26 27">
    <name type="scientific">Mugilogobius chulae</name>
    <name type="common">yellowstripe goby</name>
    <dbReference type="NCBI Taxonomy" id="88201"/>
    <lineage>
        <taxon>Eukaryota</taxon>
        <taxon>Metazoa</taxon>
        <taxon>Chordata</taxon>
        <taxon>Craniata</taxon>
        <taxon>Vertebrata</taxon>
        <taxon>Euteleostomi</taxon>
        <taxon>Actinopterygii</taxon>
        <taxon>Neopterygii</taxon>
        <taxon>Teleostei</taxon>
        <taxon>Neoteleostei</taxon>
        <taxon>Acanthomorphata</taxon>
        <taxon>Gobiaria</taxon>
        <taxon>Gobiiformes</taxon>
        <taxon>Gobioidei</taxon>
        <taxon>Gobiidae</taxon>
        <taxon>Gobionellinae</taxon>
        <taxon>Mugilogobius</taxon>
    </lineage>
</organism>
<evidence type="ECO:0000256" key="12">
    <source>
        <dbReference type="ARBA" id="ARBA00022989"/>
    </source>
</evidence>
<keyword evidence="15" id="KW-0865">Zymogen</keyword>
<dbReference type="InterPro" id="IPR000585">
    <property type="entry name" value="Hemopexin-like_dom"/>
</dbReference>
<keyword evidence="11 19" id="KW-0106">Calcium</keyword>
<dbReference type="InterPro" id="IPR024079">
    <property type="entry name" value="MetalloPept_cat_dom_sf"/>
</dbReference>
<evidence type="ECO:0000256" key="14">
    <source>
        <dbReference type="ARBA" id="ARBA00023136"/>
    </source>
</evidence>
<dbReference type="PANTHER" id="PTHR10201:SF24">
    <property type="entry name" value="MATRIX METALLOPROTEINASE-14"/>
    <property type="match status" value="1"/>
</dbReference>
<comment type="cofactor">
    <cofactor evidence="19">
        <name>Ca(2+)</name>
        <dbReference type="ChEBI" id="CHEBI:29108"/>
    </cofactor>
    <text evidence="19">Can bind about 5 Ca(2+) ions per subunit.</text>
</comment>
<feature type="modified residue" description="Phosphotyrosine; by PKDCC" evidence="20">
    <location>
        <position position="394"/>
    </location>
</feature>
<feature type="binding site" evidence="19">
    <location>
        <position position="366"/>
    </location>
    <ligand>
        <name>Ca(2+)</name>
        <dbReference type="ChEBI" id="CHEBI:29108"/>
        <label>5</label>
    </ligand>
</feature>
<evidence type="ECO:0000256" key="20">
    <source>
        <dbReference type="PIRSR" id="PIRSR621190-4"/>
    </source>
</evidence>
<feature type="binding site" description="in inhibited form" evidence="19">
    <location>
        <position position="90"/>
    </location>
    <ligand>
        <name>Zn(2+)</name>
        <dbReference type="ChEBI" id="CHEBI:29105"/>
        <label>2</label>
        <note>catalytic</note>
    </ligand>
</feature>
<feature type="binding site" evidence="19">
    <location>
        <position position="209"/>
    </location>
    <ligand>
        <name>Ca(2+)</name>
        <dbReference type="ChEBI" id="CHEBI:29108"/>
        <label>2</label>
    </ligand>
</feature>
<dbReference type="InterPro" id="IPR036375">
    <property type="entry name" value="Hemopexin-like_dom_sf"/>
</dbReference>
<evidence type="ECO:0000256" key="24">
    <source>
        <dbReference type="SAM" id="SignalP"/>
    </source>
</evidence>
<evidence type="ECO:0000313" key="27">
    <source>
        <dbReference type="Proteomes" id="UP001460270"/>
    </source>
</evidence>
<dbReference type="GO" id="GO:0001501">
    <property type="term" value="P:skeletal system development"/>
    <property type="evidence" value="ECO:0007669"/>
    <property type="project" value="TreeGrafter"/>
</dbReference>
<feature type="compositionally biased region" description="Basic and acidic residues" evidence="22">
    <location>
        <begin position="506"/>
        <end position="549"/>
    </location>
</feature>
<evidence type="ECO:0000256" key="11">
    <source>
        <dbReference type="ARBA" id="ARBA00022837"/>
    </source>
</evidence>
<dbReference type="GO" id="GO:0004222">
    <property type="term" value="F:metalloendopeptidase activity"/>
    <property type="evidence" value="ECO:0007669"/>
    <property type="project" value="InterPro"/>
</dbReference>
<keyword evidence="3" id="KW-0645">Protease</keyword>
<dbReference type="SMART" id="SM00235">
    <property type="entry name" value="ZnMc"/>
    <property type="match status" value="1"/>
</dbReference>
<comment type="similarity">
    <text evidence="2">Belongs to the peptidase M10A family.</text>
</comment>
<comment type="caution">
    <text evidence="26">The sequence shown here is derived from an EMBL/GenBank/DDBJ whole genome shotgun (WGS) entry which is preliminary data.</text>
</comment>
<keyword evidence="7 24" id="KW-0732">Signal</keyword>
<accession>A0AAW0Q1L3</accession>
<feature type="binding site" evidence="19">
    <location>
        <position position="191"/>
    </location>
    <ligand>
        <name>Ca(2+)</name>
        <dbReference type="ChEBI" id="CHEBI:29108"/>
        <label>3</label>
    </ligand>
</feature>
<evidence type="ECO:0000256" key="3">
    <source>
        <dbReference type="ARBA" id="ARBA00022670"/>
    </source>
</evidence>
<dbReference type="InterPro" id="IPR021158">
    <property type="entry name" value="Pept_M10A_Zn_BS"/>
</dbReference>
<keyword evidence="8" id="KW-0677">Repeat</keyword>
<evidence type="ECO:0000259" key="25">
    <source>
        <dbReference type="SMART" id="SM00235"/>
    </source>
</evidence>
<keyword evidence="14 23" id="KW-0472">Membrane</keyword>
<dbReference type="GO" id="GO:0031638">
    <property type="term" value="P:zymogen activation"/>
    <property type="evidence" value="ECO:0007669"/>
    <property type="project" value="TreeGrafter"/>
</dbReference>
<dbReference type="PANTHER" id="PTHR10201">
    <property type="entry name" value="MATRIX METALLOPROTEINASE"/>
    <property type="match status" value="1"/>
</dbReference>
<evidence type="ECO:0000256" key="15">
    <source>
        <dbReference type="ARBA" id="ARBA00023145"/>
    </source>
</evidence>
<evidence type="ECO:0000256" key="23">
    <source>
        <dbReference type="SAM" id="Phobius"/>
    </source>
</evidence>
<dbReference type="InterPro" id="IPR021190">
    <property type="entry name" value="Pept_M10A"/>
</dbReference>
<evidence type="ECO:0000313" key="26">
    <source>
        <dbReference type="EMBL" id="KAK7945128.1"/>
    </source>
</evidence>
<dbReference type="CDD" id="cd00094">
    <property type="entry name" value="HX"/>
    <property type="match status" value="1"/>
</dbReference>
<feature type="repeat" description="Hemopexin" evidence="21">
    <location>
        <begin position="360"/>
        <end position="405"/>
    </location>
</feature>
<feature type="binding site" evidence="19">
    <location>
        <position position="185"/>
    </location>
    <ligand>
        <name>Zn(2+)</name>
        <dbReference type="ChEBI" id="CHEBI:29105"/>
        <label>1</label>
    </ligand>
</feature>
<evidence type="ECO:0000256" key="9">
    <source>
        <dbReference type="ARBA" id="ARBA00022801"/>
    </source>
</evidence>
<evidence type="ECO:0000256" key="8">
    <source>
        <dbReference type="ARBA" id="ARBA00022737"/>
    </source>
</evidence>
<evidence type="ECO:0000256" key="6">
    <source>
        <dbReference type="ARBA" id="ARBA00022723"/>
    </source>
</evidence>
<feature type="binding site" evidence="19">
    <location>
        <position position="216"/>
    </location>
    <ligand>
        <name>Ca(2+)</name>
        <dbReference type="ChEBI" id="CHEBI:29108"/>
        <label>1</label>
    </ligand>
</feature>
<dbReference type="InterPro" id="IPR033739">
    <property type="entry name" value="M10A_MMP"/>
</dbReference>
<feature type="binding site" evidence="19">
    <location>
        <position position="413"/>
    </location>
    <ligand>
        <name>Ca(2+)</name>
        <dbReference type="ChEBI" id="CHEBI:29108"/>
        <label>5</label>
    </ligand>
</feature>
<dbReference type="InterPro" id="IPR006026">
    <property type="entry name" value="Peptidase_Metallo"/>
</dbReference>
<keyword evidence="27" id="KW-1185">Reference proteome</keyword>
<feature type="binding site" evidence="19">
    <location>
        <position position="321"/>
    </location>
    <ligand>
        <name>Ca(2+)</name>
        <dbReference type="ChEBI" id="CHEBI:29108"/>
        <label>5</label>
    </ligand>
</feature>
<evidence type="ECO:0000256" key="2">
    <source>
        <dbReference type="ARBA" id="ARBA00010370"/>
    </source>
</evidence>
<comment type="cofactor">
    <cofactor evidence="19">
        <name>Zn(2+)</name>
        <dbReference type="ChEBI" id="CHEBI:29105"/>
    </cofactor>
    <text evidence="19">Binds 2 Zn(2+) ions per subunit.</text>
</comment>
<dbReference type="AlphaFoldDB" id="A0AAW0Q1L3"/>
<keyword evidence="12 23" id="KW-1133">Transmembrane helix</keyword>
<gene>
    <name evidence="26" type="ORF">WMY93_000856</name>
</gene>
<feature type="binding site" evidence="19">
    <location>
        <position position="207"/>
    </location>
    <ligand>
        <name>Ca(2+)</name>
        <dbReference type="ChEBI" id="CHEBI:29108"/>
        <label>2</label>
    </ligand>
</feature>
<dbReference type="EMBL" id="JBBPFD010000001">
    <property type="protein sequence ID" value="KAK7945128.1"/>
    <property type="molecule type" value="Genomic_DNA"/>
</dbReference>
<evidence type="ECO:0000256" key="16">
    <source>
        <dbReference type="ARBA" id="ARBA00023157"/>
    </source>
</evidence>
<dbReference type="InterPro" id="IPR036365">
    <property type="entry name" value="PGBD-like_sf"/>
</dbReference>
<feature type="binding site" evidence="19">
    <location>
        <position position="254"/>
    </location>
    <ligand>
        <name>Zn(2+)</name>
        <dbReference type="ChEBI" id="CHEBI:29105"/>
        <label>2</label>
        <note>catalytic</note>
    </ligand>
</feature>
<feature type="binding site" evidence="18">
    <location>
        <position position="236"/>
    </location>
    <ligand>
        <name>Zn(2+)</name>
        <dbReference type="ChEBI" id="CHEBI:29105"/>
        <label>2</label>
        <note>catalytic</note>
    </ligand>
</feature>
<feature type="binding site" evidence="18">
    <location>
        <position position="246"/>
    </location>
    <ligand>
        <name>Zn(2+)</name>
        <dbReference type="ChEBI" id="CHEBI:29105"/>
        <label>2</label>
        <note>catalytic</note>
    </ligand>
</feature>
<dbReference type="Pfam" id="PF11857">
    <property type="entry name" value="DUF3377"/>
    <property type="match status" value="1"/>
</dbReference>
<dbReference type="Pfam" id="PF01471">
    <property type="entry name" value="PG_binding_1"/>
    <property type="match status" value="1"/>
</dbReference>
<dbReference type="PIRSF" id="PIRSF001191">
    <property type="entry name" value="Peptidase_M10A_matrix"/>
    <property type="match status" value="1"/>
</dbReference>
<feature type="chain" id="PRO_5043945637" description="Peptidase metallopeptidase domain-containing protein" evidence="24">
    <location>
        <begin position="23"/>
        <end position="613"/>
    </location>
</feature>
<feature type="binding site" evidence="19">
    <location>
        <position position="198"/>
    </location>
    <ligand>
        <name>Zn(2+)</name>
        <dbReference type="ChEBI" id="CHEBI:29105"/>
        <label>1</label>
    </ligand>
</feature>
<evidence type="ECO:0000256" key="1">
    <source>
        <dbReference type="ARBA" id="ARBA00004479"/>
    </source>
</evidence>
<dbReference type="PROSITE" id="PS00546">
    <property type="entry name" value="CYSTEINE_SWITCH"/>
    <property type="match status" value="1"/>
</dbReference>
<evidence type="ECO:0000256" key="4">
    <source>
        <dbReference type="ARBA" id="ARBA00022685"/>
    </source>
</evidence>
<feature type="domain" description="Peptidase metallopeptidase" evidence="25">
    <location>
        <begin position="112"/>
        <end position="282"/>
    </location>
</feature>
<evidence type="ECO:0000256" key="21">
    <source>
        <dbReference type="PROSITE-ProRule" id="PRU01011"/>
    </source>
</evidence>
<proteinExistence type="inferred from homology"/>
<feature type="binding site" evidence="19">
    <location>
        <position position="319"/>
    </location>
    <ligand>
        <name>Ca(2+)</name>
        <dbReference type="ChEBI" id="CHEBI:29108"/>
        <label>4</label>
    </ligand>
</feature>
<dbReference type="CDD" id="cd04278">
    <property type="entry name" value="ZnMc_MMP"/>
    <property type="match status" value="1"/>
</dbReference>
<keyword evidence="13" id="KW-0482">Metalloprotease</keyword>
<reference evidence="27" key="1">
    <citation type="submission" date="2024-04" db="EMBL/GenBank/DDBJ databases">
        <title>Salinicola lusitanus LLJ914,a marine bacterium isolated from the Okinawa Trough.</title>
        <authorList>
            <person name="Li J."/>
        </authorList>
    </citation>
    <scope>NUCLEOTIDE SEQUENCE [LARGE SCALE GENOMIC DNA]</scope>
</reference>
<dbReference type="GO" id="GO:0031012">
    <property type="term" value="C:extracellular matrix"/>
    <property type="evidence" value="ECO:0007669"/>
    <property type="project" value="InterPro"/>
</dbReference>
<dbReference type="Pfam" id="PF00045">
    <property type="entry name" value="Hemopexin"/>
    <property type="match status" value="4"/>
</dbReference>
<dbReference type="Pfam" id="PF00413">
    <property type="entry name" value="Peptidase_M10"/>
    <property type="match status" value="1"/>
</dbReference>
<feature type="binding site" evidence="19">
    <location>
        <position position="211"/>
    </location>
    <ligand>
        <name>Zn(2+)</name>
        <dbReference type="ChEBI" id="CHEBI:29105"/>
        <label>1</label>
    </ligand>
</feature>
<dbReference type="InterPro" id="IPR018487">
    <property type="entry name" value="Hemopexin-like_repeat"/>
</dbReference>
<dbReference type="GO" id="GO:0005886">
    <property type="term" value="C:plasma membrane"/>
    <property type="evidence" value="ECO:0007669"/>
    <property type="project" value="TreeGrafter"/>
</dbReference>
<dbReference type="SMART" id="SM00120">
    <property type="entry name" value="HX"/>
    <property type="match status" value="4"/>
</dbReference>
<keyword evidence="6 18" id="KW-0479">Metal-binding</keyword>
<feature type="repeat" description="Hemopexin" evidence="21">
    <location>
        <begin position="455"/>
        <end position="503"/>
    </location>
</feature>